<dbReference type="SUPFAM" id="SSF57850">
    <property type="entry name" value="RING/U-box"/>
    <property type="match status" value="1"/>
</dbReference>
<comment type="subcellular location">
    <subcellularLocation>
        <location evidence="1">Membrane</location>
    </subcellularLocation>
</comment>
<feature type="region of interest" description="Disordered" evidence="9">
    <location>
        <begin position="287"/>
        <end position="385"/>
    </location>
</feature>
<accession>H3BAG7</accession>
<evidence type="ECO:0000259" key="11">
    <source>
        <dbReference type="PROSITE" id="PS50089"/>
    </source>
</evidence>
<feature type="transmembrane region" description="Helical" evidence="10">
    <location>
        <begin position="160"/>
        <end position="182"/>
    </location>
</feature>
<dbReference type="PROSITE" id="PS50089">
    <property type="entry name" value="ZF_RING_2"/>
    <property type="match status" value="1"/>
</dbReference>
<sequence>ASSLWTAYLNITYREPGSNRTITERGEEGLFGRDSPVASVKGTLVLPLDQNPPYGCEAADTIYLPPRENWIALVQRGNGCTFAEKIRVAAAQRAQGVVVFNYPTTDNTVIQMSHPDATNTVAIMIGNGKGNEIVNLLEKNIEVMMTIEVGKRHGPWISHYSIFFVSVSFFIVTAATVGYFIFYSARRFRTARAQNKRQKRLKADAKKAIGQLQLRTIKPGDKETGPDADSCAVCIEVYKPNDVVRILTCNHLFHKSCIDPWLLEHRTCPMCKCDILKALGVEADVEEGRDPLSASTDGNHPNGHETSTPVEEDSHSETASSGYASVQGVDEPIYEEPIPSNSGHLYQANDNPSHMTVDVVPHYDNPVFEGEENRAQEKGVPKLKS</sequence>
<dbReference type="Gene3D" id="3.30.40.10">
    <property type="entry name" value="Zinc/RING finger domain, C3HC4 (zinc finger)"/>
    <property type="match status" value="1"/>
</dbReference>
<dbReference type="InterPro" id="IPR003137">
    <property type="entry name" value="PA_domain"/>
</dbReference>
<dbReference type="CDD" id="cd16802">
    <property type="entry name" value="RING-H2_RNF128-like"/>
    <property type="match status" value="1"/>
</dbReference>
<evidence type="ECO:0000256" key="5">
    <source>
        <dbReference type="ARBA" id="ARBA00022833"/>
    </source>
</evidence>
<dbReference type="FunFam" id="3.50.30.30:FF:000003">
    <property type="entry name" value="E3 ubiquitin-protein ligase RNF128"/>
    <property type="match status" value="1"/>
</dbReference>
<reference evidence="12" key="3">
    <citation type="submission" date="2025-09" db="UniProtKB">
        <authorList>
            <consortium name="Ensembl"/>
        </authorList>
    </citation>
    <scope>IDENTIFICATION</scope>
</reference>
<evidence type="ECO:0000256" key="4">
    <source>
        <dbReference type="ARBA" id="ARBA00022771"/>
    </source>
</evidence>
<keyword evidence="7 10" id="KW-0472">Membrane</keyword>
<evidence type="ECO:0000256" key="9">
    <source>
        <dbReference type="SAM" id="MobiDB-lite"/>
    </source>
</evidence>
<reference evidence="13" key="1">
    <citation type="submission" date="2011-08" db="EMBL/GenBank/DDBJ databases">
        <title>The draft genome of Latimeria chalumnae.</title>
        <authorList>
            <person name="Di Palma F."/>
            <person name="Alfoldi J."/>
            <person name="Johnson J."/>
            <person name="Berlin A."/>
            <person name="Gnerre S."/>
            <person name="Jaffe D."/>
            <person name="MacCallum I."/>
            <person name="Young S."/>
            <person name="Walker B.J."/>
            <person name="Lander E."/>
            <person name="Lindblad-Toh K."/>
        </authorList>
    </citation>
    <scope>NUCLEOTIDE SEQUENCE [LARGE SCALE GENOMIC DNA]</scope>
    <source>
        <strain evidence="13">Wild caught</strain>
    </source>
</reference>
<dbReference type="EMBL" id="AFYH01036699">
    <property type="status" value="NOT_ANNOTATED_CDS"/>
    <property type="molecule type" value="Genomic_DNA"/>
</dbReference>
<evidence type="ECO:0000256" key="7">
    <source>
        <dbReference type="ARBA" id="ARBA00023136"/>
    </source>
</evidence>
<dbReference type="EMBL" id="AFYH01036700">
    <property type="status" value="NOT_ANNOTATED_CDS"/>
    <property type="molecule type" value="Genomic_DNA"/>
</dbReference>
<dbReference type="InterPro" id="IPR046450">
    <property type="entry name" value="PA_dom_sf"/>
</dbReference>
<dbReference type="SMART" id="SM00184">
    <property type="entry name" value="RING"/>
    <property type="match status" value="1"/>
</dbReference>
<dbReference type="InterPro" id="IPR013083">
    <property type="entry name" value="Znf_RING/FYVE/PHD"/>
</dbReference>
<organism evidence="12 13">
    <name type="scientific">Latimeria chalumnae</name>
    <name type="common">Coelacanth</name>
    <dbReference type="NCBI Taxonomy" id="7897"/>
    <lineage>
        <taxon>Eukaryota</taxon>
        <taxon>Metazoa</taxon>
        <taxon>Chordata</taxon>
        <taxon>Craniata</taxon>
        <taxon>Vertebrata</taxon>
        <taxon>Euteleostomi</taxon>
        <taxon>Coelacanthiformes</taxon>
        <taxon>Coelacanthidae</taxon>
        <taxon>Latimeria</taxon>
    </lineage>
</organism>
<keyword evidence="4 8" id="KW-0863">Zinc-finger</keyword>
<dbReference type="Ensembl" id="ENSLACT00000019021.1">
    <property type="protein sequence ID" value="ENSLACP00000018888.1"/>
    <property type="gene ID" value="ENSLACG00000016621.2"/>
</dbReference>
<dbReference type="InterPro" id="IPR051073">
    <property type="entry name" value="ZNRF3_Arkadia_E3_ligases"/>
</dbReference>
<dbReference type="Pfam" id="PF13639">
    <property type="entry name" value="zf-RING_2"/>
    <property type="match status" value="1"/>
</dbReference>
<dbReference type="InterPro" id="IPR001841">
    <property type="entry name" value="Znf_RING"/>
</dbReference>
<evidence type="ECO:0000313" key="13">
    <source>
        <dbReference type="Proteomes" id="UP000008672"/>
    </source>
</evidence>
<reference evidence="12" key="2">
    <citation type="submission" date="2025-08" db="UniProtKB">
        <authorList>
            <consortium name="Ensembl"/>
        </authorList>
    </citation>
    <scope>IDENTIFICATION</scope>
</reference>
<dbReference type="HOGENOM" id="CLU_049885_0_0_1"/>
<protein>
    <submittedName>
        <fullName evidence="12">Ring finger protein 128</fullName>
    </submittedName>
</protein>
<keyword evidence="5" id="KW-0862">Zinc</keyword>
<dbReference type="GeneTree" id="ENSGT00940000158347"/>
<dbReference type="EMBL" id="AFYH01036702">
    <property type="status" value="NOT_ANNOTATED_CDS"/>
    <property type="molecule type" value="Genomic_DNA"/>
</dbReference>
<gene>
    <name evidence="12" type="primary">RNF128</name>
</gene>
<dbReference type="Pfam" id="PF02225">
    <property type="entry name" value="PA"/>
    <property type="match status" value="1"/>
</dbReference>
<dbReference type="GO" id="GO:0008270">
    <property type="term" value="F:zinc ion binding"/>
    <property type="evidence" value="ECO:0007669"/>
    <property type="project" value="UniProtKB-KW"/>
</dbReference>
<dbReference type="Proteomes" id="UP000008672">
    <property type="component" value="Unassembled WGS sequence"/>
</dbReference>
<evidence type="ECO:0000256" key="10">
    <source>
        <dbReference type="SAM" id="Phobius"/>
    </source>
</evidence>
<dbReference type="OMA" id="NKSRFFW"/>
<evidence type="ECO:0000256" key="6">
    <source>
        <dbReference type="ARBA" id="ARBA00022989"/>
    </source>
</evidence>
<feature type="compositionally biased region" description="Polar residues" evidence="9">
    <location>
        <begin position="293"/>
        <end position="309"/>
    </location>
</feature>
<evidence type="ECO:0000256" key="8">
    <source>
        <dbReference type="PROSITE-ProRule" id="PRU00175"/>
    </source>
</evidence>
<keyword evidence="6 10" id="KW-1133">Transmembrane helix</keyword>
<name>H3BAG7_LATCH</name>
<feature type="compositionally biased region" description="Polar residues" evidence="9">
    <location>
        <begin position="339"/>
        <end position="354"/>
    </location>
</feature>
<evidence type="ECO:0000256" key="1">
    <source>
        <dbReference type="ARBA" id="ARBA00004370"/>
    </source>
</evidence>
<dbReference type="CDD" id="cd02122">
    <property type="entry name" value="PA_GRAIL_like"/>
    <property type="match status" value="1"/>
</dbReference>
<feature type="compositionally biased region" description="Basic and acidic residues" evidence="9">
    <location>
        <begin position="371"/>
        <end position="385"/>
    </location>
</feature>
<evidence type="ECO:0000313" key="12">
    <source>
        <dbReference type="Ensembl" id="ENSLACP00000018888.1"/>
    </source>
</evidence>
<dbReference type="AlphaFoldDB" id="H3BAG7"/>
<dbReference type="EMBL" id="AFYH01036703">
    <property type="status" value="NOT_ANNOTATED_CDS"/>
    <property type="molecule type" value="Genomic_DNA"/>
</dbReference>
<proteinExistence type="predicted"/>
<dbReference type="SUPFAM" id="SSF52025">
    <property type="entry name" value="PA domain"/>
    <property type="match status" value="1"/>
</dbReference>
<keyword evidence="3" id="KW-0479">Metal-binding</keyword>
<dbReference type="FunFam" id="3.30.40.10:FF:000009">
    <property type="entry name" value="E3 ubiquitin-protein ligase RNF130"/>
    <property type="match status" value="1"/>
</dbReference>
<dbReference type="GO" id="GO:0016020">
    <property type="term" value="C:membrane"/>
    <property type="evidence" value="ECO:0007669"/>
    <property type="project" value="UniProtKB-SubCell"/>
</dbReference>
<feature type="domain" description="RING-type" evidence="11">
    <location>
        <begin position="231"/>
        <end position="272"/>
    </location>
</feature>
<evidence type="ECO:0000256" key="3">
    <source>
        <dbReference type="ARBA" id="ARBA00022723"/>
    </source>
</evidence>
<dbReference type="Gene3D" id="3.50.30.30">
    <property type="match status" value="1"/>
</dbReference>
<evidence type="ECO:0000256" key="2">
    <source>
        <dbReference type="ARBA" id="ARBA00022692"/>
    </source>
</evidence>
<keyword evidence="2 10" id="KW-0812">Transmembrane</keyword>
<dbReference type="PANTHER" id="PTHR16200">
    <property type="entry name" value="RING ZINC FINGER"/>
    <property type="match status" value="1"/>
</dbReference>
<keyword evidence="13" id="KW-1185">Reference proteome</keyword>
<dbReference type="EMBL" id="AFYH01036701">
    <property type="status" value="NOT_ANNOTATED_CDS"/>
    <property type="molecule type" value="Genomic_DNA"/>
</dbReference>